<dbReference type="EMBL" id="LAZR01000206">
    <property type="protein sequence ID" value="KKN82034.1"/>
    <property type="molecule type" value="Genomic_DNA"/>
</dbReference>
<comment type="caution">
    <text evidence="1">The sequence shown here is derived from an EMBL/GenBank/DDBJ whole genome shotgun (WGS) entry which is preliminary data.</text>
</comment>
<protein>
    <submittedName>
        <fullName evidence="1">Uncharacterized protein</fullName>
    </submittedName>
</protein>
<reference evidence="1" key="1">
    <citation type="journal article" date="2015" name="Nature">
        <title>Complex archaea that bridge the gap between prokaryotes and eukaryotes.</title>
        <authorList>
            <person name="Spang A."/>
            <person name="Saw J.H."/>
            <person name="Jorgensen S.L."/>
            <person name="Zaremba-Niedzwiedzka K."/>
            <person name="Martijn J."/>
            <person name="Lind A.E."/>
            <person name="van Eijk R."/>
            <person name="Schleper C."/>
            <person name="Guy L."/>
            <person name="Ettema T.J."/>
        </authorList>
    </citation>
    <scope>NUCLEOTIDE SEQUENCE</scope>
</reference>
<sequence>MHHPGDCPICGLLCRLRRDGTVGRHYPARGRWRMTVRDWTPCVGEGRIPVQHDGSSTVARASHLLQGG</sequence>
<evidence type="ECO:0000313" key="1">
    <source>
        <dbReference type="EMBL" id="KKN82034.1"/>
    </source>
</evidence>
<gene>
    <name evidence="1" type="ORF">LCGC14_0313010</name>
</gene>
<name>A0A0F9TRS7_9ZZZZ</name>
<dbReference type="AlphaFoldDB" id="A0A0F9TRS7"/>
<organism evidence="1">
    <name type="scientific">marine sediment metagenome</name>
    <dbReference type="NCBI Taxonomy" id="412755"/>
    <lineage>
        <taxon>unclassified sequences</taxon>
        <taxon>metagenomes</taxon>
        <taxon>ecological metagenomes</taxon>
    </lineage>
</organism>
<proteinExistence type="predicted"/>
<accession>A0A0F9TRS7</accession>